<sequence length="291" mass="30085">MPYDRIGGLPGECDGYVTDRLPVVGGPFDPAGQAGSSSEYAFGAPDNGPDTDNFAAVRVDGPGDFRGEWAHWVEPEPDSGAVSESSSRAPAFEHPFQPTNRDDAFARMLDRSRQTGPFGLPRWAAPLAASVAAAALIGGAYLQFGGPAPESTSSSTPLPNQVVAGGTCPTEHVGSRFQSNGPGGSDSGIAAILAFQHAYYVARSGELARASVAPDMTAPSSGDIQAGIDTIPVGTTHCLNITPAAFAGQYYVVITEYRPDSVPIQYNAQLVGTTKVGDKSVISSIGPVRGQ</sequence>
<keyword evidence="4" id="KW-1185">Reference proteome</keyword>
<dbReference type="AlphaFoldDB" id="A0A917V4V7"/>
<evidence type="ECO:0000256" key="1">
    <source>
        <dbReference type="SAM" id="MobiDB-lite"/>
    </source>
</evidence>
<organism evidence="3 4">
    <name type="scientific">Nocardia camponoti</name>
    <dbReference type="NCBI Taxonomy" id="1616106"/>
    <lineage>
        <taxon>Bacteria</taxon>
        <taxon>Bacillati</taxon>
        <taxon>Actinomycetota</taxon>
        <taxon>Actinomycetes</taxon>
        <taxon>Mycobacteriales</taxon>
        <taxon>Nocardiaceae</taxon>
        <taxon>Nocardia</taxon>
    </lineage>
</organism>
<comment type="caution">
    <text evidence="3">The sequence shown here is derived from an EMBL/GenBank/DDBJ whole genome shotgun (WGS) entry which is preliminary data.</text>
</comment>
<proteinExistence type="predicted"/>
<evidence type="ECO:0000259" key="2">
    <source>
        <dbReference type="Pfam" id="PF26527"/>
    </source>
</evidence>
<gene>
    <name evidence="3" type="ORF">GCM10011591_07020</name>
</gene>
<protein>
    <recommendedName>
        <fullName evidence="2">DUF8176 domain-containing protein</fullName>
    </recommendedName>
</protein>
<dbReference type="InterPro" id="IPR058489">
    <property type="entry name" value="DUF8176"/>
</dbReference>
<accession>A0A917V4V7</accession>
<reference evidence="3" key="1">
    <citation type="journal article" date="2014" name="Int. J. Syst. Evol. Microbiol.">
        <title>Complete genome sequence of Corynebacterium casei LMG S-19264T (=DSM 44701T), isolated from a smear-ripened cheese.</title>
        <authorList>
            <consortium name="US DOE Joint Genome Institute (JGI-PGF)"/>
            <person name="Walter F."/>
            <person name="Albersmeier A."/>
            <person name="Kalinowski J."/>
            <person name="Ruckert C."/>
        </authorList>
    </citation>
    <scope>NUCLEOTIDE SEQUENCE</scope>
    <source>
        <strain evidence="3">CGMCC 4.7278</strain>
    </source>
</reference>
<reference evidence="3" key="2">
    <citation type="submission" date="2020-09" db="EMBL/GenBank/DDBJ databases">
        <authorList>
            <person name="Sun Q."/>
            <person name="Zhou Y."/>
        </authorList>
    </citation>
    <scope>NUCLEOTIDE SEQUENCE</scope>
    <source>
        <strain evidence="3">CGMCC 4.7278</strain>
    </source>
</reference>
<evidence type="ECO:0000313" key="4">
    <source>
        <dbReference type="Proteomes" id="UP000612956"/>
    </source>
</evidence>
<feature type="domain" description="DUF8176" evidence="2">
    <location>
        <begin position="167"/>
        <end position="285"/>
    </location>
</feature>
<feature type="region of interest" description="Disordered" evidence="1">
    <location>
        <begin position="76"/>
        <end position="99"/>
    </location>
</feature>
<name>A0A917V4V7_9NOCA</name>
<dbReference type="Proteomes" id="UP000612956">
    <property type="component" value="Unassembled WGS sequence"/>
</dbReference>
<evidence type="ECO:0000313" key="3">
    <source>
        <dbReference type="EMBL" id="GGK37998.1"/>
    </source>
</evidence>
<dbReference type="EMBL" id="BMMW01000001">
    <property type="protein sequence ID" value="GGK37998.1"/>
    <property type="molecule type" value="Genomic_DNA"/>
</dbReference>
<dbReference type="Pfam" id="PF26527">
    <property type="entry name" value="DUF8176"/>
    <property type="match status" value="1"/>
</dbReference>